<proteinExistence type="predicted"/>
<keyword evidence="3" id="KW-1185">Reference proteome</keyword>
<feature type="compositionally biased region" description="Polar residues" evidence="1">
    <location>
        <begin position="89"/>
        <end position="98"/>
    </location>
</feature>
<gene>
    <name evidence="2" type="ORF">CRE_24968</name>
</gene>
<feature type="compositionally biased region" description="Polar residues" evidence="1">
    <location>
        <begin position="169"/>
        <end position="187"/>
    </location>
</feature>
<feature type="region of interest" description="Disordered" evidence="1">
    <location>
        <begin position="66"/>
        <end position="187"/>
    </location>
</feature>
<evidence type="ECO:0000256" key="1">
    <source>
        <dbReference type="SAM" id="MobiDB-lite"/>
    </source>
</evidence>
<feature type="compositionally biased region" description="Basic and acidic residues" evidence="1">
    <location>
        <begin position="145"/>
        <end position="163"/>
    </location>
</feature>
<feature type="compositionally biased region" description="Low complexity" evidence="1">
    <location>
        <begin position="131"/>
        <end position="144"/>
    </location>
</feature>
<evidence type="ECO:0000313" key="3">
    <source>
        <dbReference type="Proteomes" id="UP000008281"/>
    </source>
</evidence>
<organism evidence="3">
    <name type="scientific">Caenorhabditis remanei</name>
    <name type="common">Caenorhabditis vulgaris</name>
    <dbReference type="NCBI Taxonomy" id="31234"/>
    <lineage>
        <taxon>Eukaryota</taxon>
        <taxon>Metazoa</taxon>
        <taxon>Ecdysozoa</taxon>
        <taxon>Nematoda</taxon>
        <taxon>Chromadorea</taxon>
        <taxon>Rhabditida</taxon>
        <taxon>Rhabditina</taxon>
        <taxon>Rhabditomorpha</taxon>
        <taxon>Rhabditoidea</taxon>
        <taxon>Rhabditidae</taxon>
        <taxon>Peloderinae</taxon>
        <taxon>Caenorhabditis</taxon>
    </lineage>
</organism>
<sequence>MGDITSDEAKKTFDKFCQGVELYSWSDKDKVEFAIAQKIPLSKNFVIKIMNNNEFDIVVAKLVRKDSGPKPASTAEKANATPKAADTVPKTTAETTSAKVAPAKKGPAQDSPVKKAPAKKIAAQQEPVIGAPAKKAATKTTKTVAIKETKPTTPAKKNEKQEDQPSPVIHQTVNNYYNMSPNPNQNQ</sequence>
<reference evidence="2" key="1">
    <citation type="submission" date="2007-07" db="EMBL/GenBank/DDBJ databases">
        <title>PCAP assembly of the Caenorhabditis remanei genome.</title>
        <authorList>
            <consortium name="The Caenorhabditis remanei Sequencing Consortium"/>
            <person name="Wilson R.K."/>
        </authorList>
    </citation>
    <scope>NUCLEOTIDE SEQUENCE [LARGE SCALE GENOMIC DNA]</scope>
    <source>
        <strain evidence="2">PB4641</strain>
    </source>
</reference>
<evidence type="ECO:0000313" key="2">
    <source>
        <dbReference type="EMBL" id="EFP02163.1"/>
    </source>
</evidence>
<protein>
    <submittedName>
        <fullName evidence="2">Uncharacterized protein</fullName>
    </submittedName>
</protein>
<accession>E3MHP0</accession>
<name>E3MHP0_CAERE</name>
<dbReference type="AlphaFoldDB" id="E3MHP0"/>
<dbReference type="HOGENOM" id="CLU_1449001_0_0_1"/>
<dbReference type="EMBL" id="DS268446">
    <property type="protein sequence ID" value="EFP02163.1"/>
    <property type="molecule type" value="Genomic_DNA"/>
</dbReference>
<dbReference type="Proteomes" id="UP000008281">
    <property type="component" value="Unassembled WGS sequence"/>
</dbReference>